<proteinExistence type="predicted"/>
<dbReference type="NCBIfam" id="TIGR03794">
    <property type="entry name" value="NHLM_micro_HlyD"/>
    <property type="match status" value="1"/>
</dbReference>
<feature type="coiled-coil region" evidence="1">
    <location>
        <begin position="206"/>
        <end position="249"/>
    </location>
</feature>
<keyword evidence="2" id="KW-1133">Transmembrane helix</keyword>
<evidence type="ECO:0000256" key="1">
    <source>
        <dbReference type="SAM" id="Coils"/>
    </source>
</evidence>
<evidence type="ECO:0000256" key="2">
    <source>
        <dbReference type="SAM" id="Phobius"/>
    </source>
</evidence>
<dbReference type="InterPro" id="IPR022275">
    <property type="entry name" value="NHPM_bacteriocin_SS_HylD"/>
</dbReference>
<dbReference type="AlphaFoldDB" id="I3TKK3"/>
<dbReference type="Proteomes" id="UP000005258">
    <property type="component" value="Chromosome"/>
</dbReference>
<dbReference type="EMBL" id="CP003236">
    <property type="protein sequence ID" value="AFK53291.1"/>
    <property type="molecule type" value="Genomic_DNA"/>
</dbReference>
<dbReference type="PANTHER" id="PTHR30386:SF17">
    <property type="entry name" value="ALKALINE PROTEASE SECRETION PROTEIN APRE"/>
    <property type="match status" value="1"/>
</dbReference>
<dbReference type="PANTHER" id="PTHR30386">
    <property type="entry name" value="MEMBRANE FUSION SUBUNIT OF EMRAB-TOLC MULTIDRUG EFFLUX PUMP"/>
    <property type="match status" value="1"/>
</dbReference>
<protein>
    <submittedName>
        <fullName evidence="3">Membrane-fusion protein</fullName>
    </submittedName>
</protein>
<keyword evidence="2" id="KW-0472">Membrane</keyword>
<feature type="transmembrane region" description="Helical" evidence="2">
    <location>
        <begin position="30"/>
        <end position="50"/>
    </location>
</feature>
<organism evidence="3 4">
    <name type="scientific">Tistrella mobilis (strain KA081020-065)</name>
    <dbReference type="NCBI Taxonomy" id="1110502"/>
    <lineage>
        <taxon>Bacteria</taxon>
        <taxon>Pseudomonadati</taxon>
        <taxon>Pseudomonadota</taxon>
        <taxon>Alphaproteobacteria</taxon>
        <taxon>Geminicoccales</taxon>
        <taxon>Geminicoccaceae</taxon>
        <taxon>Tistrella</taxon>
    </lineage>
</organism>
<keyword evidence="4" id="KW-1185">Reference proteome</keyword>
<sequence length="429" mass="46292">MSALFRPAAVSSSATSNQYRDALGVMRPRLWAGGLFLVVLILGALVWSALFRVPVSVTGQGILLAPGGMIDVVADAAGQVLALDAAPGTPVTEGAVVARIAQPDLELKRDIARAERADALRFRDDLIRFQAADDANRARLRAAREASLAERIQALELRGAALRDQQANLRRLLKTGNVTRDRLLQVDQEVLAVESSIADARDERVAMQAEAALQATEREKARLEAERRLAEAERELAALDRQLARSSTVRSPFAGRVVEAKVNVGQMVQPGTAMVTLERQAEPADGRSTLPYVTAYVTAADGKKIRAGQPVEISPATTQREEHGFLRGHVLHVSDVPASSAGMLKTLQNDRLVQTFQDGMGAPFEVTVAIDPDPARPDRPLWSSPRAHPPRIEPGTLAELRFTIRSGPLLALAIPALQYAGPDVPRDGR</sequence>
<dbReference type="InterPro" id="IPR050739">
    <property type="entry name" value="MFP"/>
</dbReference>
<dbReference type="KEGG" id="tmo:TMO_1452"/>
<dbReference type="Gene3D" id="2.40.50.100">
    <property type="match status" value="1"/>
</dbReference>
<dbReference type="HOGENOM" id="CLU_028453_1_0_5"/>
<reference evidence="3 4" key="1">
    <citation type="journal article" date="2012" name="J. Am. Chem. Soc.">
        <title>Bacterial biosynthesis and maturation of the didemnin anti-cancer agents.</title>
        <authorList>
            <person name="Xu Y."/>
            <person name="Kersten R.D."/>
            <person name="Nam S.J."/>
            <person name="Lu L."/>
            <person name="Al-Suwailem A.M."/>
            <person name="Zheng H."/>
            <person name="Fenical W."/>
            <person name="Dorrestein P.C."/>
            <person name="Moore B.S."/>
            <person name="Qian P.Y."/>
        </authorList>
    </citation>
    <scope>NUCLEOTIDE SEQUENCE [LARGE SCALE GENOMIC DNA]</scope>
    <source>
        <strain evidence="3 4">KA081020-065</strain>
    </source>
</reference>
<accession>I3TKK3</accession>
<keyword evidence="1" id="KW-0175">Coiled coil</keyword>
<evidence type="ECO:0000313" key="3">
    <source>
        <dbReference type="EMBL" id="AFK53291.1"/>
    </source>
</evidence>
<gene>
    <name evidence="3" type="ordered locus">TMO_1452</name>
</gene>
<keyword evidence="2" id="KW-0812">Transmembrane</keyword>
<evidence type="ECO:0000313" key="4">
    <source>
        <dbReference type="Proteomes" id="UP000005258"/>
    </source>
</evidence>
<name>I3TKK3_TISMK</name>
<dbReference type="eggNOG" id="COG1566">
    <property type="taxonomic scope" value="Bacteria"/>
</dbReference>
<dbReference type="STRING" id="1110502.TMO_1452"/>